<accession>A0A1X7VCS0</accession>
<feature type="region of interest" description="Disordered" evidence="1">
    <location>
        <begin position="1"/>
        <end position="40"/>
    </location>
</feature>
<name>A0A1X7VCS0_AMPQE</name>
<evidence type="ECO:0000256" key="1">
    <source>
        <dbReference type="SAM" id="MobiDB-lite"/>
    </source>
</evidence>
<dbReference type="InParanoid" id="A0A1X7VCS0"/>
<dbReference type="InterPro" id="IPR039059">
    <property type="entry name" value="MVP"/>
</dbReference>
<proteinExistence type="predicted"/>
<dbReference type="STRING" id="400682.A0A1X7VCS0"/>
<dbReference type="Gene3D" id="6.10.250.720">
    <property type="match status" value="1"/>
</dbReference>
<dbReference type="AlphaFoldDB" id="A0A1X7VCS0"/>
<sequence length="127" mass="14563">MLLMDRSIERSAQHEAQRTEQKAKGELERQKLQNEKEAEEARKELLELQAVAAAVESTGQAKAEAQMLETNVFDDVNKLSPLEAQRSKSLDMVLEEEEQESIRQRTASNSFFGKFFRPKRQVTIDIP</sequence>
<evidence type="ECO:0000313" key="2">
    <source>
        <dbReference type="EnsemblMetazoa" id="Aqu2.1.38095_001"/>
    </source>
</evidence>
<dbReference type="EnsemblMetazoa" id="Aqu2.1.38095_001">
    <property type="protein sequence ID" value="Aqu2.1.38095_001"/>
    <property type="gene ID" value="Aqu2.1.38095"/>
</dbReference>
<reference evidence="2" key="1">
    <citation type="submission" date="2017-05" db="UniProtKB">
        <authorList>
            <consortium name="EnsemblMetazoa"/>
        </authorList>
    </citation>
    <scope>IDENTIFICATION</scope>
</reference>
<dbReference type="PANTHER" id="PTHR14165">
    <property type="entry name" value="MAJOR VAULT PROTEIN"/>
    <property type="match status" value="1"/>
</dbReference>
<dbReference type="PANTHER" id="PTHR14165:SF16">
    <property type="entry name" value="MAJOR VAULT PROTEIN"/>
    <property type="match status" value="1"/>
</dbReference>
<protein>
    <submittedName>
        <fullName evidence="2">Uncharacterized protein</fullName>
    </submittedName>
</protein>
<organism evidence="2">
    <name type="scientific">Amphimedon queenslandica</name>
    <name type="common">Sponge</name>
    <dbReference type="NCBI Taxonomy" id="400682"/>
    <lineage>
        <taxon>Eukaryota</taxon>
        <taxon>Metazoa</taxon>
        <taxon>Porifera</taxon>
        <taxon>Demospongiae</taxon>
        <taxon>Heteroscleromorpha</taxon>
        <taxon>Haplosclerida</taxon>
        <taxon>Niphatidae</taxon>
        <taxon>Amphimedon</taxon>
    </lineage>
</organism>
<dbReference type="GO" id="GO:0005737">
    <property type="term" value="C:cytoplasm"/>
    <property type="evidence" value="ECO:0007669"/>
    <property type="project" value="TreeGrafter"/>
</dbReference>
<dbReference type="GO" id="GO:0005634">
    <property type="term" value="C:nucleus"/>
    <property type="evidence" value="ECO:0007669"/>
    <property type="project" value="TreeGrafter"/>
</dbReference>
<dbReference type="OrthoDB" id="6125719at2759"/>